<comment type="catalytic activity">
    <reaction evidence="10">
        <text>5-amino-6-(5-phospho-D-ribitylamino)uracil + NADP(+) = 5-amino-6-(5-phospho-D-ribosylamino)uracil + NADPH + H(+)</text>
        <dbReference type="Rhea" id="RHEA:17845"/>
        <dbReference type="ChEBI" id="CHEBI:15378"/>
        <dbReference type="ChEBI" id="CHEBI:57783"/>
        <dbReference type="ChEBI" id="CHEBI:58349"/>
        <dbReference type="ChEBI" id="CHEBI:58421"/>
        <dbReference type="ChEBI" id="CHEBI:58453"/>
        <dbReference type="EC" id="1.1.1.193"/>
    </reaction>
</comment>
<dbReference type="InterPro" id="IPR050765">
    <property type="entry name" value="Riboflavin_Biosynth_HTPR"/>
</dbReference>
<keyword evidence="9" id="KW-0511">Multifunctional enzyme</keyword>
<organism evidence="12 13">
    <name type="scientific">Candidatus Paraluminiphilus aquimaris</name>
    <dbReference type="NCBI Taxonomy" id="2518994"/>
    <lineage>
        <taxon>Bacteria</taxon>
        <taxon>Pseudomonadati</taxon>
        <taxon>Pseudomonadota</taxon>
        <taxon>Gammaproteobacteria</taxon>
        <taxon>Cellvibrionales</taxon>
        <taxon>Halieaceae</taxon>
        <taxon>Candidatus Paraluminiphilus</taxon>
    </lineage>
</organism>
<dbReference type="InterPro" id="IPR004794">
    <property type="entry name" value="Eubact_RibD"/>
</dbReference>
<evidence type="ECO:0000256" key="2">
    <source>
        <dbReference type="ARBA" id="ARBA00004882"/>
    </source>
</evidence>
<evidence type="ECO:0000256" key="8">
    <source>
        <dbReference type="ARBA" id="ARBA00023002"/>
    </source>
</evidence>
<dbReference type="PANTHER" id="PTHR38011:SF7">
    <property type="entry name" value="2,5-DIAMINO-6-RIBOSYLAMINO-4(3H)-PYRIMIDINONE 5'-PHOSPHATE REDUCTASE"/>
    <property type="match status" value="1"/>
</dbReference>
<dbReference type="Gene3D" id="3.40.140.10">
    <property type="entry name" value="Cytidine Deaminase, domain 2"/>
    <property type="match status" value="1"/>
</dbReference>
<evidence type="ECO:0000256" key="1">
    <source>
        <dbReference type="ARBA" id="ARBA00002151"/>
    </source>
</evidence>
<dbReference type="InterPro" id="IPR002734">
    <property type="entry name" value="RibDG_C"/>
</dbReference>
<comment type="pathway">
    <text evidence="3 10">Cofactor biosynthesis; riboflavin biosynthesis; 5-amino-6-(D-ribitylamino)uracil from GTP: step 3/4.</text>
</comment>
<name>A0ABY6Q739_9GAMM</name>
<keyword evidence="10" id="KW-0862">Zinc</keyword>
<dbReference type="InterPro" id="IPR002125">
    <property type="entry name" value="CMP_dCMP_dom"/>
</dbReference>
<proteinExistence type="inferred from homology"/>
<keyword evidence="6 10" id="KW-0686">Riboflavin biosynthesis</keyword>
<dbReference type="Pfam" id="PF01872">
    <property type="entry name" value="RibD_C"/>
    <property type="match status" value="1"/>
</dbReference>
<keyword evidence="8 10" id="KW-0560">Oxidoreductase</keyword>
<evidence type="ECO:0000313" key="12">
    <source>
        <dbReference type="EMBL" id="UZP74056.1"/>
    </source>
</evidence>
<dbReference type="Pfam" id="PF00383">
    <property type="entry name" value="dCMP_cyt_deam_1"/>
    <property type="match status" value="1"/>
</dbReference>
<dbReference type="GO" id="GO:0008703">
    <property type="term" value="F:5-amino-6-(5-phosphoribosylamino)uracil reductase activity"/>
    <property type="evidence" value="ECO:0007669"/>
    <property type="project" value="UniProtKB-EC"/>
</dbReference>
<reference evidence="12 13" key="1">
    <citation type="submission" date="2019-02" db="EMBL/GenBank/DDBJ databases">
        <title>Halieaceae_genomes.</title>
        <authorList>
            <person name="Li S.-H."/>
        </authorList>
    </citation>
    <scope>NUCLEOTIDE SEQUENCE [LARGE SCALE GENOMIC DNA]</scope>
    <source>
        <strain evidence="12 13">JH123</strain>
    </source>
</reference>
<dbReference type="SUPFAM" id="SSF53927">
    <property type="entry name" value="Cytidine deaminase-like"/>
    <property type="match status" value="1"/>
</dbReference>
<keyword evidence="10" id="KW-0479">Metal-binding</keyword>
<dbReference type="EMBL" id="CP036501">
    <property type="protein sequence ID" value="UZP74056.1"/>
    <property type="molecule type" value="Genomic_DNA"/>
</dbReference>
<evidence type="ECO:0000256" key="10">
    <source>
        <dbReference type="PIRNR" id="PIRNR006769"/>
    </source>
</evidence>
<feature type="domain" description="CMP/dCMP-type deaminase" evidence="11">
    <location>
        <begin position="19"/>
        <end position="140"/>
    </location>
</feature>
<dbReference type="PROSITE" id="PS51747">
    <property type="entry name" value="CYT_DCMP_DEAMINASES_2"/>
    <property type="match status" value="1"/>
</dbReference>
<sequence>MTRLPRSKQILRADIAMRHSDEKWMAEAIKVGRQARVWSAPNPAVGCVIVRDDALLAAGFTHPTGQQHAEIHALSQIDDAVGATAYVTLEPCSHTGHTGPCVDALIGAGIVRVVLSCVDPDPRVAGKGVAKLESAGIDVTTGVLEAQAHDELKGFFLRLSRGWGRVTVKMAISADGRSAMASGESQWITGAAARADVQAWRAESDVILTGSGTVMADDCALTLRQCENRLSEADWQRALAKPTARAVVDSSATITHDAKVVSGDTPTFLFVRSDAQASTDMPSSVSYIPLDAQEKGVDLKAVFKLLGDKGANEILVEAGPTLVGALQQADLIDRWLIYMAPTMLGADARPAHAAVFKKLSDAPRYSVTGHELIGDDLRIIMRAAQDS</sequence>
<accession>A0ABY6Q739</accession>
<gene>
    <name evidence="12" type="primary">ribD</name>
    <name evidence="12" type="ORF">E0F26_04560</name>
</gene>
<dbReference type="RefSeq" id="WP_279242865.1">
    <property type="nucleotide sequence ID" value="NZ_CP036501.1"/>
</dbReference>
<comment type="pathway">
    <text evidence="2 10">Cofactor biosynthesis; riboflavin biosynthesis; 5-amino-6-(D-ribitylamino)uracil from GTP: step 2/4.</text>
</comment>
<dbReference type="InterPro" id="IPR024072">
    <property type="entry name" value="DHFR-like_dom_sf"/>
</dbReference>
<comment type="catalytic activity">
    <reaction evidence="10">
        <text>2,5-diamino-6-hydroxy-4-(5-phosphoribosylamino)-pyrimidine + H2O + H(+) = 5-amino-6-(5-phospho-D-ribosylamino)uracil + NH4(+)</text>
        <dbReference type="Rhea" id="RHEA:21868"/>
        <dbReference type="ChEBI" id="CHEBI:15377"/>
        <dbReference type="ChEBI" id="CHEBI:15378"/>
        <dbReference type="ChEBI" id="CHEBI:28938"/>
        <dbReference type="ChEBI" id="CHEBI:58453"/>
        <dbReference type="ChEBI" id="CHEBI:58614"/>
        <dbReference type="EC" id="3.5.4.26"/>
    </reaction>
</comment>
<comment type="function">
    <text evidence="1 10">Converts 2,5-diamino-6-(ribosylamino)-4(3h)-pyrimidinone 5'-phosphate into 5-amino-6-(ribosylamino)-2,4(1h,3h)-pyrimidinedione 5'-phosphate.</text>
</comment>
<dbReference type="SUPFAM" id="SSF53597">
    <property type="entry name" value="Dihydrofolate reductase-like"/>
    <property type="match status" value="1"/>
</dbReference>
<dbReference type="EC" id="3.5.4.26" evidence="10"/>
<dbReference type="CDD" id="cd01284">
    <property type="entry name" value="Riboflavin_deaminase-reductase"/>
    <property type="match status" value="1"/>
</dbReference>
<keyword evidence="13" id="KW-1185">Reference proteome</keyword>
<keyword evidence="10 12" id="KW-0378">Hydrolase</keyword>
<evidence type="ECO:0000256" key="3">
    <source>
        <dbReference type="ARBA" id="ARBA00004910"/>
    </source>
</evidence>
<dbReference type="GO" id="GO:0008835">
    <property type="term" value="F:diaminohydroxyphosphoribosylaminopyrimidine deaminase activity"/>
    <property type="evidence" value="ECO:0007669"/>
    <property type="project" value="UniProtKB-EC"/>
</dbReference>
<evidence type="ECO:0000256" key="5">
    <source>
        <dbReference type="ARBA" id="ARBA00007417"/>
    </source>
</evidence>
<dbReference type="PIRSF" id="PIRSF006769">
    <property type="entry name" value="RibD"/>
    <property type="match status" value="1"/>
</dbReference>
<evidence type="ECO:0000256" key="7">
    <source>
        <dbReference type="ARBA" id="ARBA00022857"/>
    </source>
</evidence>
<comment type="similarity">
    <text evidence="5 10">In the C-terminal section; belongs to the HTP reductase family.</text>
</comment>
<evidence type="ECO:0000259" key="11">
    <source>
        <dbReference type="PROSITE" id="PS51747"/>
    </source>
</evidence>
<keyword evidence="7 10" id="KW-0521">NADP</keyword>
<evidence type="ECO:0000256" key="9">
    <source>
        <dbReference type="ARBA" id="ARBA00023268"/>
    </source>
</evidence>
<protein>
    <recommendedName>
        <fullName evidence="10">Riboflavin biosynthesis protein RibD</fullName>
    </recommendedName>
    <domain>
        <recommendedName>
            <fullName evidence="10">Diaminohydroxyphosphoribosylaminopyrimidine deaminase</fullName>
            <shortName evidence="10">DRAP deaminase</shortName>
            <ecNumber evidence="10">3.5.4.26</ecNumber>
        </recommendedName>
        <alternativeName>
            <fullName evidence="10">Riboflavin-specific deaminase</fullName>
        </alternativeName>
    </domain>
    <domain>
        <recommendedName>
            <fullName evidence="10">5-amino-6-(5-phosphoribosylamino)uracil reductase</fullName>
            <ecNumber evidence="10">1.1.1.193</ecNumber>
        </recommendedName>
        <alternativeName>
            <fullName evidence="10">HTP reductase</fullName>
        </alternativeName>
    </domain>
</protein>
<dbReference type="PANTHER" id="PTHR38011">
    <property type="entry name" value="DIHYDROFOLATE REDUCTASE FAMILY PROTEIN (AFU_ORTHOLOGUE AFUA_8G06820)"/>
    <property type="match status" value="1"/>
</dbReference>
<evidence type="ECO:0000256" key="4">
    <source>
        <dbReference type="ARBA" id="ARBA00005259"/>
    </source>
</evidence>
<dbReference type="EC" id="1.1.1.193" evidence="10"/>
<dbReference type="NCBIfam" id="TIGR00326">
    <property type="entry name" value="eubact_ribD"/>
    <property type="match status" value="1"/>
</dbReference>
<dbReference type="InterPro" id="IPR016193">
    <property type="entry name" value="Cytidine_deaminase-like"/>
</dbReference>
<dbReference type="Gene3D" id="3.40.430.10">
    <property type="entry name" value="Dihydrofolate Reductase, subunit A"/>
    <property type="match status" value="1"/>
</dbReference>
<comment type="similarity">
    <text evidence="4 10">In the N-terminal section; belongs to the cytidine and deoxycytidylate deaminase family.</text>
</comment>
<dbReference type="Proteomes" id="UP001317963">
    <property type="component" value="Chromosome"/>
</dbReference>
<evidence type="ECO:0000313" key="13">
    <source>
        <dbReference type="Proteomes" id="UP001317963"/>
    </source>
</evidence>
<evidence type="ECO:0000256" key="6">
    <source>
        <dbReference type="ARBA" id="ARBA00022619"/>
    </source>
</evidence>
<comment type="cofactor">
    <cofactor evidence="10">
        <name>Zn(2+)</name>
        <dbReference type="ChEBI" id="CHEBI:29105"/>
    </cofactor>
    <text evidence="10">Binds 1 zinc ion.</text>
</comment>